<dbReference type="KEGG" id="spsw:Sps_00281"/>
<evidence type="ECO:0000313" key="1">
    <source>
        <dbReference type="EMBL" id="AQS35501.1"/>
    </source>
</evidence>
<accession>A0A1S6HJ03</accession>
<dbReference type="Proteomes" id="UP000189545">
    <property type="component" value="Chromosome"/>
</dbReference>
<gene>
    <name evidence="1" type="ORF">Sps_00281</name>
</gene>
<dbReference type="OrthoDB" id="6263303at2"/>
<keyword evidence="2" id="KW-1185">Reference proteome</keyword>
<protein>
    <submittedName>
        <fullName evidence="1">Uncharacterized protein</fullName>
    </submittedName>
</protein>
<dbReference type="AlphaFoldDB" id="A0A1S6HJ03"/>
<name>A0A1S6HJ03_9GAMM</name>
<reference evidence="1 2" key="1">
    <citation type="submission" date="2016-03" db="EMBL/GenBank/DDBJ databases">
        <title>Complete genome sequence of Shewanella psychrophila WP2, a deep sea bacterium isolated from west Pacific sediment.</title>
        <authorList>
            <person name="Xu G."/>
            <person name="Jian H."/>
        </authorList>
    </citation>
    <scope>NUCLEOTIDE SEQUENCE [LARGE SCALE GENOMIC DNA]</scope>
    <source>
        <strain evidence="1 2">WP2</strain>
    </source>
</reference>
<organism evidence="1 2">
    <name type="scientific">Shewanella psychrophila</name>
    <dbReference type="NCBI Taxonomy" id="225848"/>
    <lineage>
        <taxon>Bacteria</taxon>
        <taxon>Pseudomonadati</taxon>
        <taxon>Pseudomonadota</taxon>
        <taxon>Gammaproteobacteria</taxon>
        <taxon>Alteromonadales</taxon>
        <taxon>Shewanellaceae</taxon>
        <taxon>Shewanella</taxon>
    </lineage>
</organism>
<evidence type="ECO:0000313" key="2">
    <source>
        <dbReference type="Proteomes" id="UP000189545"/>
    </source>
</evidence>
<dbReference type="EMBL" id="CP014782">
    <property type="protein sequence ID" value="AQS35501.1"/>
    <property type="molecule type" value="Genomic_DNA"/>
</dbReference>
<dbReference type="STRING" id="225848.Sps_00281"/>
<proteinExistence type="predicted"/>
<dbReference type="RefSeq" id="WP_077750848.1">
    <property type="nucleotide sequence ID" value="NZ_CP014782.1"/>
</dbReference>
<sequence length="170" mass="18215">MLKQITHLVLIISLVGQFLLTPVMAMPRFLHAFTHSHMAEMGSSDASMKMSMGQVQQSSTLTSKFTSPSDSDTGSKAEMIMKHGEKECDMMVANLTTSDSDILIDCDALCEMMGSGGCISHCASASGILIQAQFSLSSPESNGKVQTLSWSAQTSDLATFNPPPIWTSLT</sequence>